<dbReference type="NCBIfam" id="TIGR00199">
    <property type="entry name" value="PncC_domain"/>
    <property type="match status" value="1"/>
</dbReference>
<organism evidence="2 3">
    <name type="scientific">Amycolatopsis acidicola</name>
    <dbReference type="NCBI Taxonomy" id="2596893"/>
    <lineage>
        <taxon>Bacteria</taxon>
        <taxon>Bacillati</taxon>
        <taxon>Actinomycetota</taxon>
        <taxon>Actinomycetes</taxon>
        <taxon>Pseudonocardiales</taxon>
        <taxon>Pseudonocardiaceae</taxon>
        <taxon>Amycolatopsis</taxon>
    </lineage>
</organism>
<dbReference type="Gene3D" id="3.90.950.20">
    <property type="entry name" value="CinA-like"/>
    <property type="match status" value="1"/>
</dbReference>
<name>A0A5N0UX53_9PSEU</name>
<evidence type="ECO:0000259" key="1">
    <source>
        <dbReference type="Pfam" id="PF02464"/>
    </source>
</evidence>
<comment type="caution">
    <text evidence="2">The sequence shown here is derived from an EMBL/GenBank/DDBJ whole genome shotgun (WGS) entry which is preliminary data.</text>
</comment>
<proteinExistence type="predicted"/>
<dbReference type="AlphaFoldDB" id="A0A5N0UX53"/>
<evidence type="ECO:0000313" key="3">
    <source>
        <dbReference type="Proteomes" id="UP000319769"/>
    </source>
</evidence>
<dbReference type="InterPro" id="IPR036653">
    <property type="entry name" value="CinA-like_C"/>
</dbReference>
<dbReference type="EMBL" id="VMNW02000072">
    <property type="protein sequence ID" value="KAA9153813.1"/>
    <property type="molecule type" value="Genomic_DNA"/>
</dbReference>
<feature type="domain" description="CinA C-terminal" evidence="1">
    <location>
        <begin position="2"/>
        <end position="150"/>
    </location>
</feature>
<dbReference type="Pfam" id="PF02464">
    <property type="entry name" value="CinA"/>
    <property type="match status" value="1"/>
</dbReference>
<protein>
    <submittedName>
        <fullName evidence="2">CinA family protein</fullName>
    </submittedName>
</protein>
<dbReference type="OrthoDB" id="1253990at2"/>
<accession>A0A5N0UX53</accession>
<keyword evidence="3" id="KW-1185">Reference proteome</keyword>
<reference evidence="2" key="1">
    <citation type="submission" date="2019-09" db="EMBL/GenBank/DDBJ databases">
        <authorList>
            <person name="Teo W.F.A."/>
            <person name="Duangmal K."/>
        </authorList>
    </citation>
    <scope>NUCLEOTIDE SEQUENCE [LARGE SCALE GENOMIC DNA]</scope>
    <source>
        <strain evidence="2">K81G1</strain>
    </source>
</reference>
<gene>
    <name evidence="2" type="ORF">FPZ12_033620</name>
</gene>
<dbReference type="SUPFAM" id="SSF142433">
    <property type="entry name" value="CinA-like"/>
    <property type="match status" value="1"/>
</dbReference>
<evidence type="ECO:0000313" key="2">
    <source>
        <dbReference type="EMBL" id="KAA9153813.1"/>
    </source>
</evidence>
<dbReference type="Proteomes" id="UP000319769">
    <property type="component" value="Unassembled WGS sequence"/>
</dbReference>
<sequence>MARKIVTRLTERGETVATAESLTAGLVCVTLTEVPGSSAVVRGGLVVYATDLKNSLAGVDQALLDEHGAVHPEVAAQLAEGARRRCGADWGLGLTGVAGPDPQDGVVPGTVHVGLAGAGLRTVRTCWFEGDRAHVRTESALAALSLLGEHLA</sequence>
<dbReference type="InterPro" id="IPR008136">
    <property type="entry name" value="CinA_C"/>
</dbReference>